<feature type="domain" description="NB-ARC" evidence="1">
    <location>
        <begin position="122"/>
        <end position="265"/>
    </location>
</feature>
<reference evidence="3" key="1">
    <citation type="journal article" date="2021" name="Science">
        <title>Hunting the eagle killer: A cyanobacterial neurotoxin causes vacuolar myelinopathy.</title>
        <authorList>
            <person name="Breinlinger S."/>
            <person name="Phillips T.J."/>
            <person name="Haram B.N."/>
            <person name="Mares J."/>
            <person name="Martinez Yerena J.A."/>
            <person name="Hrouzek P."/>
            <person name="Sobotka R."/>
            <person name="Henderson W.M."/>
            <person name="Schmieder P."/>
            <person name="Williams S.M."/>
            <person name="Lauderdale J.D."/>
            <person name="Wilde H.D."/>
            <person name="Gerrin W."/>
            <person name="Kust A."/>
            <person name="Washington J.W."/>
            <person name="Wagner C."/>
            <person name="Geier B."/>
            <person name="Liebeke M."/>
            <person name="Enke H."/>
            <person name="Niedermeyer T.H.J."/>
            <person name="Wilde S.B."/>
        </authorList>
    </citation>
    <scope>NUCLEOTIDE SEQUENCE [LARGE SCALE GENOMIC DNA]</scope>
    <source>
        <strain evidence="3">Thurmond2011</strain>
    </source>
</reference>
<organism evidence="2 3">
    <name type="scientific">Aetokthonos hydrillicola Thurmond2011</name>
    <dbReference type="NCBI Taxonomy" id="2712845"/>
    <lineage>
        <taxon>Bacteria</taxon>
        <taxon>Bacillati</taxon>
        <taxon>Cyanobacteriota</taxon>
        <taxon>Cyanophyceae</taxon>
        <taxon>Nostocales</taxon>
        <taxon>Hapalosiphonaceae</taxon>
        <taxon>Aetokthonos</taxon>
    </lineage>
</organism>
<dbReference type="GO" id="GO:0043531">
    <property type="term" value="F:ADP binding"/>
    <property type="evidence" value="ECO:0007669"/>
    <property type="project" value="InterPro"/>
</dbReference>
<dbReference type="RefSeq" id="WP_208344499.1">
    <property type="nucleotide sequence ID" value="NZ_CAWQFN010000508.1"/>
</dbReference>
<keyword evidence="3" id="KW-1185">Reference proteome</keyword>
<dbReference type="InterPro" id="IPR027417">
    <property type="entry name" value="P-loop_NTPase"/>
</dbReference>
<proteinExistence type="predicted"/>
<accession>A0AAP5M5D9</accession>
<evidence type="ECO:0000259" key="1">
    <source>
        <dbReference type="Pfam" id="PF00931"/>
    </source>
</evidence>
<dbReference type="PRINTS" id="PR00364">
    <property type="entry name" value="DISEASERSIST"/>
</dbReference>
<dbReference type="AlphaFoldDB" id="A0AAP5M5D9"/>
<name>A0AAP5M5D9_9CYAN</name>
<dbReference type="Gene3D" id="3.40.50.300">
    <property type="entry name" value="P-loop containing nucleotide triphosphate hydrolases"/>
    <property type="match status" value="1"/>
</dbReference>
<evidence type="ECO:0000313" key="2">
    <source>
        <dbReference type="EMBL" id="MDR9893090.1"/>
    </source>
</evidence>
<dbReference type="InterPro" id="IPR002182">
    <property type="entry name" value="NB-ARC"/>
</dbReference>
<comment type="caution">
    <text evidence="2">The sequence shown here is derived from an EMBL/GenBank/DDBJ whole genome shotgun (WGS) entry which is preliminary data.</text>
</comment>
<evidence type="ECO:0000313" key="3">
    <source>
        <dbReference type="Proteomes" id="UP000667802"/>
    </source>
</evidence>
<protein>
    <submittedName>
        <fullName evidence="2">NB-ARC domain-containing protein</fullName>
    </submittedName>
</protein>
<dbReference type="Proteomes" id="UP000667802">
    <property type="component" value="Unassembled WGS sequence"/>
</dbReference>
<sequence length="442" mass="50133">MQHQKCRRNRGVILTLKGWNKLQTAKAQAEWKNNAGESFSLEELSDCTHLALHTISKILRRLETVDKSSLQSIFAAFNLVLCKDDYTRPSAPENLEVRGTNHQYDWQKSPDVSVFYSRSQELLQLQHWILEEKCRLVALLGIGGIGKSTLAVKLGLQIKSEFEVLVWRSLQNAPLVEEQLTNILQFCLRALGKKMVLPESFDGKLSKLMECLRLHRCLLILDNVETILSSTQDEQYCPDYEGYGQLLKCIGEVTHSSCVLVTSREKPQEIALLEGDRSKVKSFQLKGLESTAGKELFQHKGQFTGTEEEWQVLINHYGGNPLVLKIVAAGTQQLFNGKITPVLQYVEQGILIFEQIGNLLSSQFQRLSVVEKEVMYWLAINREPVSLTEIAADTVTFTYQHLVPSAIKSLLQRSLIEKSGDRFFLQPFVMEYVTQQLVKGGE</sequence>
<dbReference type="EMBL" id="JAALHA020000001">
    <property type="protein sequence ID" value="MDR9893090.1"/>
    <property type="molecule type" value="Genomic_DNA"/>
</dbReference>
<gene>
    <name evidence="2" type="ORF">G7B40_000620</name>
</gene>
<dbReference type="Pfam" id="PF00931">
    <property type="entry name" value="NB-ARC"/>
    <property type="match status" value="1"/>
</dbReference>
<dbReference type="PANTHER" id="PTHR36766:SF30">
    <property type="entry name" value="TIR-NBS TYPE DISEASE RESISTANCE PROTEIN-RELATED"/>
    <property type="match status" value="1"/>
</dbReference>
<dbReference type="SUPFAM" id="SSF52540">
    <property type="entry name" value="P-loop containing nucleoside triphosphate hydrolases"/>
    <property type="match status" value="1"/>
</dbReference>
<dbReference type="PANTHER" id="PTHR36766">
    <property type="entry name" value="PLANT BROAD-SPECTRUM MILDEW RESISTANCE PROTEIN RPW8"/>
    <property type="match status" value="1"/>
</dbReference>